<sequence length="170" mass="18078">MTGKNESGVVMVIGLVLLLLMTILGLAAVRGSGMQELMAGNYRDRQLAFQAAEAGLRQAEDQLSGQVLPAFDGSTAGYVQAFNDGARAQYWNTYNWATGSPTPTTSMANISAQPRFAVEEVGVVEASESGGAIDYASTLNSELNILYRVTSRAQGMTDGAVVLLQSTYKR</sequence>
<evidence type="ECO:0000259" key="2">
    <source>
        <dbReference type="Pfam" id="PF13681"/>
    </source>
</evidence>
<reference evidence="5" key="1">
    <citation type="journal article" date="2019" name="Int. J. Syst. Evol. Microbiol.">
        <title>The Global Catalogue of Microorganisms (GCM) 10K type strain sequencing project: providing services to taxonomists for standard genome sequencing and annotation.</title>
        <authorList>
            <consortium name="The Broad Institute Genomics Platform"/>
            <consortium name="The Broad Institute Genome Sequencing Center for Infectious Disease"/>
            <person name="Wu L."/>
            <person name="Ma J."/>
        </authorList>
    </citation>
    <scope>NUCLEOTIDE SEQUENCE [LARGE SCALE GENOMIC DNA]</scope>
    <source>
        <strain evidence="5">CECT 8570</strain>
    </source>
</reference>
<dbReference type="InterPro" id="IPR025205">
    <property type="entry name" value="PilX/PilW_C"/>
</dbReference>
<gene>
    <name evidence="4" type="ORF">ACFOX3_17750</name>
</gene>
<dbReference type="Proteomes" id="UP001595840">
    <property type="component" value="Unassembled WGS sequence"/>
</dbReference>
<protein>
    <submittedName>
        <fullName evidence="4">Pilus assembly protein</fullName>
    </submittedName>
</protein>
<name>A0ABV8V8D3_9GAMM</name>
<evidence type="ECO:0000313" key="5">
    <source>
        <dbReference type="Proteomes" id="UP001595840"/>
    </source>
</evidence>
<keyword evidence="1" id="KW-0812">Transmembrane</keyword>
<feature type="domain" description="PilX/PilW C-terminal" evidence="2">
    <location>
        <begin position="86"/>
        <end position="169"/>
    </location>
</feature>
<evidence type="ECO:0000259" key="3">
    <source>
        <dbReference type="Pfam" id="PF14341"/>
    </source>
</evidence>
<keyword evidence="1" id="KW-1133">Transmembrane helix</keyword>
<dbReference type="InterPro" id="IPR025746">
    <property type="entry name" value="PilX_N_dom"/>
</dbReference>
<dbReference type="Pfam" id="PF13681">
    <property type="entry name" value="PilX"/>
    <property type="match status" value="1"/>
</dbReference>
<accession>A0ABV8V8D3</accession>
<dbReference type="RefSeq" id="WP_290263532.1">
    <property type="nucleotide sequence ID" value="NZ_JAUFQG010000004.1"/>
</dbReference>
<organism evidence="4 5">
    <name type="scientific">Simiduia curdlanivorans</name>
    <dbReference type="NCBI Taxonomy" id="1492769"/>
    <lineage>
        <taxon>Bacteria</taxon>
        <taxon>Pseudomonadati</taxon>
        <taxon>Pseudomonadota</taxon>
        <taxon>Gammaproteobacteria</taxon>
        <taxon>Cellvibrionales</taxon>
        <taxon>Cellvibrionaceae</taxon>
        <taxon>Simiduia</taxon>
    </lineage>
</organism>
<comment type="caution">
    <text evidence="4">The sequence shown here is derived from an EMBL/GenBank/DDBJ whole genome shotgun (WGS) entry which is preliminary data.</text>
</comment>
<dbReference type="Pfam" id="PF14341">
    <property type="entry name" value="PilX_N"/>
    <property type="match status" value="1"/>
</dbReference>
<evidence type="ECO:0000256" key="1">
    <source>
        <dbReference type="SAM" id="Phobius"/>
    </source>
</evidence>
<feature type="domain" description="Type 4 fimbrial biogenesis protein PilX N-terminal" evidence="3">
    <location>
        <begin position="7"/>
        <end position="57"/>
    </location>
</feature>
<dbReference type="EMBL" id="JBHSCX010000021">
    <property type="protein sequence ID" value="MFC4364161.1"/>
    <property type="molecule type" value="Genomic_DNA"/>
</dbReference>
<proteinExistence type="predicted"/>
<feature type="transmembrane region" description="Helical" evidence="1">
    <location>
        <begin position="12"/>
        <end position="29"/>
    </location>
</feature>
<evidence type="ECO:0000313" key="4">
    <source>
        <dbReference type="EMBL" id="MFC4364161.1"/>
    </source>
</evidence>
<keyword evidence="5" id="KW-1185">Reference proteome</keyword>
<keyword evidence="1" id="KW-0472">Membrane</keyword>